<sequence>MALALWRREWRLALRRRSDVLGVPVFFALVASLLPLALGPAPALLERLGPGLAWVAALLAAMLSLQQLFASDHRDGTLDLLLLAPQSLPLLVLVKALAHWTTSGLLLTGVAPLLALQFGLSLPVTGVLCLSLLIGTPLLSLIGAVGAALTVGLRGAGTLVTLLVLPLCVPVLVFGAGAAEAVQAGLDPTAHLSVLGALLLLGLAGCPWAAAQALRIANE</sequence>
<evidence type="ECO:0000256" key="13">
    <source>
        <dbReference type="SAM" id="Phobius"/>
    </source>
</evidence>
<feature type="transmembrane region" description="Helical" evidence="13">
    <location>
        <begin position="120"/>
        <end position="149"/>
    </location>
</feature>
<evidence type="ECO:0000256" key="7">
    <source>
        <dbReference type="ARBA" id="ARBA00022519"/>
    </source>
</evidence>
<reference evidence="14 15" key="1">
    <citation type="submission" date="2020-03" db="EMBL/GenBank/DDBJ databases">
        <title>Hydrogenophaga sp. nov. isolated from cyanobacterial mat.</title>
        <authorList>
            <person name="Thorat V."/>
            <person name="Kirdat K."/>
            <person name="Tiwarekar B."/>
            <person name="Costa E.D."/>
            <person name="Yadav A."/>
        </authorList>
    </citation>
    <scope>NUCLEOTIDE SEQUENCE [LARGE SCALE GENOMIC DNA]</scope>
    <source>
        <strain evidence="14 15">BA0156</strain>
    </source>
</reference>
<keyword evidence="6 12" id="KW-1003">Cell membrane</keyword>
<keyword evidence="15" id="KW-1185">Reference proteome</keyword>
<dbReference type="PRINTS" id="PR01414">
    <property type="entry name" value="CCMBBIOGNSIS"/>
</dbReference>
<evidence type="ECO:0000256" key="5">
    <source>
        <dbReference type="ARBA" id="ARBA00022448"/>
    </source>
</evidence>
<keyword evidence="10 13" id="KW-1133">Transmembrane helix</keyword>
<dbReference type="NCBIfam" id="TIGR01190">
    <property type="entry name" value="ccmB"/>
    <property type="match status" value="1"/>
</dbReference>
<name>A0A6G8IN11_9BURK</name>
<keyword evidence="7 12" id="KW-0997">Cell inner membrane</keyword>
<dbReference type="GO" id="GO:0005886">
    <property type="term" value="C:plasma membrane"/>
    <property type="evidence" value="ECO:0007669"/>
    <property type="project" value="UniProtKB-SubCell"/>
</dbReference>
<dbReference type="GO" id="GO:0015232">
    <property type="term" value="F:heme transmembrane transporter activity"/>
    <property type="evidence" value="ECO:0007669"/>
    <property type="project" value="InterPro"/>
</dbReference>
<protein>
    <recommendedName>
        <fullName evidence="4 12">Heme exporter protein B</fullName>
    </recommendedName>
</protein>
<organism evidence="14 15">
    <name type="scientific">Hydrogenophaga crocea</name>
    <dbReference type="NCBI Taxonomy" id="2716225"/>
    <lineage>
        <taxon>Bacteria</taxon>
        <taxon>Pseudomonadati</taxon>
        <taxon>Pseudomonadota</taxon>
        <taxon>Betaproteobacteria</taxon>
        <taxon>Burkholderiales</taxon>
        <taxon>Comamonadaceae</taxon>
        <taxon>Hydrogenophaga</taxon>
    </lineage>
</organism>
<evidence type="ECO:0000256" key="8">
    <source>
        <dbReference type="ARBA" id="ARBA00022692"/>
    </source>
</evidence>
<keyword evidence="11 12" id="KW-0472">Membrane</keyword>
<evidence type="ECO:0000256" key="3">
    <source>
        <dbReference type="ARBA" id="ARBA00010544"/>
    </source>
</evidence>
<evidence type="ECO:0000256" key="9">
    <source>
        <dbReference type="ARBA" id="ARBA00022748"/>
    </source>
</evidence>
<comment type="subcellular location">
    <subcellularLocation>
        <location evidence="2">Cell inner membrane</location>
        <topology evidence="2">Multi-pass membrane protein</topology>
    </subcellularLocation>
</comment>
<dbReference type="Proteomes" id="UP000503162">
    <property type="component" value="Chromosome"/>
</dbReference>
<dbReference type="InterPro" id="IPR003544">
    <property type="entry name" value="Cyt_c_biogenesis_CcmB"/>
</dbReference>
<feature type="transmembrane region" description="Helical" evidence="13">
    <location>
        <begin position="20"/>
        <end position="39"/>
    </location>
</feature>
<dbReference type="Pfam" id="PF03379">
    <property type="entry name" value="CcmB"/>
    <property type="match status" value="1"/>
</dbReference>
<evidence type="ECO:0000313" key="15">
    <source>
        <dbReference type="Proteomes" id="UP000503162"/>
    </source>
</evidence>
<keyword evidence="5 12" id="KW-0813">Transport</keyword>
<dbReference type="AlphaFoldDB" id="A0A6G8IN11"/>
<gene>
    <name evidence="14" type="primary">ccmB</name>
    <name evidence="14" type="ORF">G9Q37_00080</name>
</gene>
<keyword evidence="9 12" id="KW-0201">Cytochrome c-type biogenesis</keyword>
<accession>A0A6G8IN11</accession>
<dbReference type="KEGG" id="hcz:G9Q37_00080"/>
<evidence type="ECO:0000256" key="12">
    <source>
        <dbReference type="PIRNR" id="PIRNR002764"/>
    </source>
</evidence>
<evidence type="ECO:0000256" key="4">
    <source>
        <dbReference type="ARBA" id="ARBA00016452"/>
    </source>
</evidence>
<dbReference type="PANTHER" id="PTHR30070:SF1">
    <property type="entry name" value="CYTOCHROME C BIOGENESIS B-RELATED"/>
    <property type="match status" value="1"/>
</dbReference>
<keyword evidence="8 13" id="KW-0812">Transmembrane</keyword>
<dbReference type="GO" id="GO:0017004">
    <property type="term" value="P:cytochrome complex assembly"/>
    <property type="evidence" value="ECO:0007669"/>
    <property type="project" value="UniProtKB-KW"/>
</dbReference>
<dbReference type="InterPro" id="IPR026031">
    <property type="entry name" value="Cyt_c_CcmB_bac"/>
</dbReference>
<comment type="function">
    <text evidence="1 12">Required for the export of heme to the periplasm for the biogenesis of c-type cytochromes.</text>
</comment>
<feature type="transmembrane region" description="Helical" evidence="13">
    <location>
        <begin position="156"/>
        <end position="178"/>
    </location>
</feature>
<dbReference type="PIRSF" id="PIRSF002764">
    <property type="entry name" value="CcmB"/>
    <property type="match status" value="1"/>
</dbReference>
<evidence type="ECO:0000256" key="1">
    <source>
        <dbReference type="ARBA" id="ARBA00002442"/>
    </source>
</evidence>
<dbReference type="EMBL" id="CP049989">
    <property type="protein sequence ID" value="QIM54602.1"/>
    <property type="molecule type" value="Genomic_DNA"/>
</dbReference>
<dbReference type="GO" id="GO:1903607">
    <property type="term" value="P:cytochrome c biosynthetic process"/>
    <property type="evidence" value="ECO:0007669"/>
    <property type="project" value="TreeGrafter"/>
</dbReference>
<evidence type="ECO:0000256" key="6">
    <source>
        <dbReference type="ARBA" id="ARBA00022475"/>
    </source>
</evidence>
<evidence type="ECO:0000256" key="11">
    <source>
        <dbReference type="ARBA" id="ARBA00023136"/>
    </source>
</evidence>
<evidence type="ECO:0000313" key="14">
    <source>
        <dbReference type="EMBL" id="QIM54602.1"/>
    </source>
</evidence>
<feature type="transmembrane region" description="Helical" evidence="13">
    <location>
        <begin position="51"/>
        <end position="69"/>
    </location>
</feature>
<comment type="similarity">
    <text evidence="3 12">Belongs to the CcmB/CycW/HelB family.</text>
</comment>
<feature type="transmembrane region" description="Helical" evidence="13">
    <location>
        <begin position="190"/>
        <end position="211"/>
    </location>
</feature>
<evidence type="ECO:0000256" key="10">
    <source>
        <dbReference type="ARBA" id="ARBA00022989"/>
    </source>
</evidence>
<proteinExistence type="inferred from homology"/>
<evidence type="ECO:0000256" key="2">
    <source>
        <dbReference type="ARBA" id="ARBA00004429"/>
    </source>
</evidence>
<dbReference type="PANTHER" id="PTHR30070">
    <property type="entry name" value="HEME EXPORTER PROTEIN B"/>
    <property type="match status" value="1"/>
</dbReference>
<feature type="transmembrane region" description="Helical" evidence="13">
    <location>
        <begin position="81"/>
        <end position="100"/>
    </location>
</feature>